<comment type="caution">
    <text evidence="1">The sequence shown here is derived from an EMBL/GenBank/DDBJ whole genome shotgun (WGS) entry which is preliminary data.</text>
</comment>
<dbReference type="Pfam" id="PF14029">
    <property type="entry name" value="DUF4244"/>
    <property type="match status" value="1"/>
</dbReference>
<keyword evidence="2" id="KW-1185">Reference proteome</keyword>
<dbReference type="Proteomes" id="UP000569329">
    <property type="component" value="Unassembled WGS sequence"/>
</dbReference>
<accession>A0A839E420</accession>
<organism evidence="1 2">
    <name type="scientific">Halosaccharopolyspora lacisalsi</name>
    <dbReference type="NCBI Taxonomy" id="1000566"/>
    <lineage>
        <taxon>Bacteria</taxon>
        <taxon>Bacillati</taxon>
        <taxon>Actinomycetota</taxon>
        <taxon>Actinomycetes</taxon>
        <taxon>Pseudonocardiales</taxon>
        <taxon>Pseudonocardiaceae</taxon>
        <taxon>Halosaccharopolyspora</taxon>
    </lineage>
</organism>
<name>A0A839E420_9PSEU</name>
<evidence type="ECO:0000313" key="1">
    <source>
        <dbReference type="EMBL" id="MBA8826545.1"/>
    </source>
</evidence>
<dbReference type="AlphaFoldDB" id="A0A839E420"/>
<sequence>MIFSTATVEVFSARLGRWLRDRALWARIRPLLRDEGTSTAEYAIGTLSAAALASVLYVVVTSDAVTDALTSLIQRALEVRF</sequence>
<reference evidence="1 2" key="1">
    <citation type="submission" date="2020-07" db="EMBL/GenBank/DDBJ databases">
        <title>Sequencing the genomes of 1000 actinobacteria strains.</title>
        <authorList>
            <person name="Klenk H.-P."/>
        </authorList>
    </citation>
    <scope>NUCLEOTIDE SEQUENCE [LARGE SCALE GENOMIC DNA]</scope>
    <source>
        <strain evidence="1 2">DSM 45975</strain>
    </source>
</reference>
<gene>
    <name evidence="1" type="ORF">FHX42_003924</name>
</gene>
<proteinExistence type="predicted"/>
<dbReference type="EMBL" id="JACGWZ010000006">
    <property type="protein sequence ID" value="MBA8826545.1"/>
    <property type="molecule type" value="Genomic_DNA"/>
</dbReference>
<dbReference type="RefSeq" id="WP_182545778.1">
    <property type="nucleotide sequence ID" value="NZ_JACGWZ010000006.1"/>
</dbReference>
<evidence type="ECO:0008006" key="3">
    <source>
        <dbReference type="Google" id="ProtNLM"/>
    </source>
</evidence>
<dbReference type="InterPro" id="IPR025338">
    <property type="entry name" value="DUF4244"/>
</dbReference>
<evidence type="ECO:0000313" key="2">
    <source>
        <dbReference type="Proteomes" id="UP000569329"/>
    </source>
</evidence>
<protein>
    <recommendedName>
        <fullName evidence="3">DUF4244 domain-containing protein</fullName>
    </recommendedName>
</protein>